<evidence type="ECO:0000313" key="3">
    <source>
        <dbReference type="Proteomes" id="UP000477285"/>
    </source>
</evidence>
<feature type="region of interest" description="Disordered" evidence="1">
    <location>
        <begin position="89"/>
        <end position="112"/>
    </location>
</feature>
<comment type="caution">
    <text evidence="2">The sequence shown here is derived from an EMBL/GenBank/DDBJ whole genome shotgun (WGS) entry which is preliminary data.</text>
</comment>
<protein>
    <submittedName>
        <fullName evidence="2">Transposase</fullName>
    </submittedName>
</protein>
<feature type="compositionally biased region" description="Polar residues" evidence="1">
    <location>
        <begin position="89"/>
        <end position="102"/>
    </location>
</feature>
<dbReference type="Proteomes" id="UP000477285">
    <property type="component" value="Unassembled WGS sequence"/>
</dbReference>
<sequence length="144" mass="16222">MICSFIVMKCEGFSMISDLVDYLHNNLLIAHFCGFDISRPLPSYWTFDRFLKNFDNKVLSEIMKTQVLFLSKEGIVDTSFIGLDSTPVSANTSQNNPKSFLSNKFKPGNQPRADSDCKLGVHTASNQTNEKNMNSIRAIKIMSL</sequence>
<dbReference type="AlphaFoldDB" id="A0A6L8T7B8"/>
<dbReference type="EMBL" id="WWVQ01000094">
    <property type="protein sequence ID" value="MZL35389.1"/>
    <property type="molecule type" value="Genomic_DNA"/>
</dbReference>
<organism evidence="2 3">
    <name type="scientific">Blautia wexlerae</name>
    <dbReference type="NCBI Taxonomy" id="418240"/>
    <lineage>
        <taxon>Bacteria</taxon>
        <taxon>Bacillati</taxon>
        <taxon>Bacillota</taxon>
        <taxon>Clostridia</taxon>
        <taxon>Lachnospirales</taxon>
        <taxon>Lachnospiraceae</taxon>
        <taxon>Blautia</taxon>
    </lineage>
</organism>
<name>A0A6L8T7B8_9FIRM</name>
<gene>
    <name evidence="2" type="ORF">GT728_19970</name>
</gene>
<reference evidence="2 3" key="1">
    <citation type="journal article" date="2019" name="Nat. Med.">
        <title>A library of human gut bacterial isolates paired with longitudinal multiomics data enables mechanistic microbiome research.</title>
        <authorList>
            <person name="Poyet M."/>
            <person name="Groussin M."/>
            <person name="Gibbons S.M."/>
            <person name="Avila-Pacheco J."/>
            <person name="Jiang X."/>
            <person name="Kearney S.M."/>
            <person name="Perrotta A.R."/>
            <person name="Berdy B."/>
            <person name="Zhao S."/>
            <person name="Lieberman T.D."/>
            <person name="Swanson P.K."/>
            <person name="Smith M."/>
            <person name="Roesemann S."/>
            <person name="Alexander J.E."/>
            <person name="Rich S.A."/>
            <person name="Livny J."/>
            <person name="Vlamakis H."/>
            <person name="Clish C."/>
            <person name="Bullock K."/>
            <person name="Deik A."/>
            <person name="Scott J."/>
            <person name="Pierce K.A."/>
            <person name="Xavier R.J."/>
            <person name="Alm E.J."/>
        </authorList>
    </citation>
    <scope>NUCLEOTIDE SEQUENCE [LARGE SCALE GENOMIC DNA]</scope>
    <source>
        <strain evidence="2 3">BIOML-A1</strain>
    </source>
</reference>
<evidence type="ECO:0000256" key="1">
    <source>
        <dbReference type="SAM" id="MobiDB-lite"/>
    </source>
</evidence>
<evidence type="ECO:0000313" key="2">
    <source>
        <dbReference type="EMBL" id="MZL35389.1"/>
    </source>
</evidence>
<accession>A0A6L8T7B8</accession>
<proteinExistence type="predicted"/>